<name>A0A323UC19_RHOPL</name>
<dbReference type="EMBL" id="QKQS01000026">
    <property type="protein sequence ID" value="PZA09819.1"/>
    <property type="molecule type" value="Genomic_DNA"/>
</dbReference>
<feature type="region of interest" description="Disordered" evidence="1">
    <location>
        <begin position="38"/>
        <end position="73"/>
    </location>
</feature>
<dbReference type="AlphaFoldDB" id="A0A323UC19"/>
<reference evidence="2 3" key="1">
    <citation type="submission" date="2018-06" db="EMBL/GenBank/DDBJ databases">
        <title>Draft Whole-Genome Sequence of the purple photosynthetic bacterium Rhodospeudomonas palustris XCP.</title>
        <authorList>
            <person name="Rayyan A."/>
            <person name="Meyer T.E."/>
            <person name="Kyndt J.A."/>
        </authorList>
    </citation>
    <scope>NUCLEOTIDE SEQUENCE [LARGE SCALE GENOMIC DNA]</scope>
    <source>
        <strain evidence="2 3">XCP</strain>
    </source>
</reference>
<evidence type="ECO:0000256" key="1">
    <source>
        <dbReference type="SAM" id="MobiDB-lite"/>
    </source>
</evidence>
<evidence type="ECO:0000313" key="2">
    <source>
        <dbReference type="EMBL" id="PZA09819.1"/>
    </source>
</evidence>
<evidence type="ECO:0000313" key="3">
    <source>
        <dbReference type="Proteomes" id="UP000248134"/>
    </source>
</evidence>
<gene>
    <name evidence="2" type="ORF">DNX69_20930</name>
</gene>
<feature type="compositionally biased region" description="Low complexity" evidence="1">
    <location>
        <begin position="38"/>
        <end position="47"/>
    </location>
</feature>
<organism evidence="2 3">
    <name type="scientific">Rhodopseudomonas palustris</name>
    <dbReference type="NCBI Taxonomy" id="1076"/>
    <lineage>
        <taxon>Bacteria</taxon>
        <taxon>Pseudomonadati</taxon>
        <taxon>Pseudomonadota</taxon>
        <taxon>Alphaproteobacteria</taxon>
        <taxon>Hyphomicrobiales</taxon>
        <taxon>Nitrobacteraceae</taxon>
        <taxon>Rhodopseudomonas</taxon>
    </lineage>
</organism>
<comment type="caution">
    <text evidence="2">The sequence shown here is derived from an EMBL/GenBank/DDBJ whole genome shotgun (WGS) entry which is preliminary data.</text>
</comment>
<dbReference type="Proteomes" id="UP000248134">
    <property type="component" value="Unassembled WGS sequence"/>
</dbReference>
<sequence>MRCRHCEERSDEAIQRAMRDASRLLRCARNDLQTKFAAPPLSSLHSASVRRSRTSAGIRPSAPSVRRASSDCR</sequence>
<proteinExistence type="predicted"/>
<protein>
    <submittedName>
        <fullName evidence="2">Uncharacterized protein</fullName>
    </submittedName>
</protein>
<accession>A0A323UC19</accession>